<evidence type="ECO:0000256" key="4">
    <source>
        <dbReference type="ARBA" id="ARBA00022490"/>
    </source>
</evidence>
<gene>
    <name evidence="13" type="ORF">A7U60_g7843</name>
</gene>
<dbReference type="InterPro" id="IPR011989">
    <property type="entry name" value="ARM-like"/>
</dbReference>
<dbReference type="GO" id="GO:0016607">
    <property type="term" value="C:nuclear speck"/>
    <property type="evidence" value="ECO:0007669"/>
    <property type="project" value="UniProtKB-SubCell"/>
</dbReference>
<dbReference type="SUPFAM" id="SSF48371">
    <property type="entry name" value="ARM repeat"/>
    <property type="match status" value="2"/>
</dbReference>
<dbReference type="Pfam" id="PF16507">
    <property type="entry name" value="HEAT_PSME4_mid"/>
    <property type="match status" value="1"/>
</dbReference>
<comment type="similarity">
    <text evidence="3">Belongs to the BLM10 family.</text>
</comment>
<evidence type="ECO:0000256" key="8">
    <source>
        <dbReference type="ARBA" id="ARBA00023242"/>
    </source>
</evidence>
<dbReference type="InterPro" id="IPR021843">
    <property type="entry name" value="PSME4_C"/>
</dbReference>
<reference evidence="13" key="1">
    <citation type="submission" date="2016-06" db="EMBL/GenBank/DDBJ databases">
        <title>Draft Genome sequence of the fungus Inonotus baumii.</title>
        <authorList>
            <person name="Zhu H."/>
            <person name="Lin W."/>
        </authorList>
    </citation>
    <scope>NUCLEOTIDE SEQUENCE</scope>
    <source>
        <strain evidence="13">821</strain>
    </source>
</reference>
<keyword evidence="7" id="KW-0234">DNA repair</keyword>
<feature type="domain" description="Proteasome activator complex subunit 4 C-terminal" evidence="10">
    <location>
        <begin position="1792"/>
        <end position="1874"/>
    </location>
</feature>
<evidence type="ECO:0000259" key="12">
    <source>
        <dbReference type="Pfam" id="PF23096"/>
    </source>
</evidence>
<evidence type="ECO:0000256" key="1">
    <source>
        <dbReference type="ARBA" id="ARBA00004324"/>
    </source>
</evidence>
<accession>A0A9Q5N4M5</accession>
<dbReference type="GO" id="GO:0005829">
    <property type="term" value="C:cytosol"/>
    <property type="evidence" value="ECO:0007669"/>
    <property type="project" value="TreeGrafter"/>
</dbReference>
<evidence type="ECO:0000256" key="3">
    <source>
        <dbReference type="ARBA" id="ARBA00005739"/>
    </source>
</evidence>
<evidence type="ECO:0000256" key="9">
    <source>
        <dbReference type="SAM" id="MobiDB-lite"/>
    </source>
</evidence>
<keyword evidence="6" id="KW-0227">DNA damage</keyword>
<dbReference type="GO" id="GO:0006281">
    <property type="term" value="P:DNA repair"/>
    <property type="evidence" value="ECO:0007669"/>
    <property type="project" value="UniProtKB-KW"/>
</dbReference>
<sequence length="1874" mass="213076">MDSAQSTDLLARIQHYLDSDPSGLRRALDMEDDDDSFATPLSPIDEFTDSSTDSEEDHLEKQRAVLRTYVDSLPYSCESLHEMDQKLAEIIDMIYLSARANRLDLLREWDGVLSTWLLMKYPITKATRVKLLKYYYELIVTPAESHLVNERVRMFSALLPPKRDSVLSIDTNDLILDWRPLWRIVKKELWPTMRFLNPSRNIANTYLQLAELCKRFFPPGELKNILETILPLLGPETFLSIVPVLTCFIPLSRPHDYLSAFFSIWESFNSNIVDERMIELMADLAEEHVSGLVGPLGVDGAARWRDVGIWTEKQWVVITGKCLGSMNVPVGGAKGPSTTGGHADMSGTKNDIRIKKPVNKNHGADKVDSTQDSSTHVSSTGLLAGSRALDSLEKIITSAETFFHPSNSGPWTLSLSSFLQRLASEFCKRWKEEENPRCKTPMTQRLTPAIRRSFVLTLRTPLLFTLFAKDPIAMGFAQAALRSIALLEPWLVMPQLLERAYGGLEVVNETHRTTAVLSMLSSIALPLVSERIWLGGQRHLVPLLELCLPGIDVHVKIGDLSMHAYTAGVMAADDGPSESMQTDIDRRFDRLPDGSDNLFAVLGKEEEWELVRESTAGFADWVTSLFRRVFALYENLPEEGGRRNTTGGKTEETVLKSTKNMLDVVCLHLSDPLFELVLKLVFEYATTNTRSNAVRAIGQLVACLARAKPQLTIDTFLPYCLQQIKEELRYGASSVRTTSSHAAVPSDTTLHWNVSLLRGCLGYGGAALLRHKDAILELLFVLIDKTKSERGFSGTGRLILRLLHTLSGVYPVNSRFVNSDEWQLDEFEKNHNLYWGRFYDVKDVKIEWHVPSDEEISFVLQILERITAPLLDNLEELLLDTSNWDDVARNDFCRYLYAVRSVWAGMPTLLQEPERSGDPEVRDKLISENSIGPFGLRAQAGFCLTDQRDLRYQVAMKHRQRFGRVVHQAAVALRESVAGEDHIDAVIGVLKAIDTYLLEYGTSRSAYVALQKNYALVRDVNKMWPRQRENSRLVFLKRAQVYHNARLATHSNNRCRTEFDVQLFDDLIEFSLSPYTRVRRHSQSALFTATASYPLAAHSVLPRIASALVRGADPDRMKGALYVLLHKNYRSVIRHSHPVMADLLTALLESQHQEKPSVQKLIPTVHHEIIRHCSDEESWRDYSTLQENTRLYTALDALRGIFPDRQVDGTLLCEMVITATQRNDEKEKAYEKLVTRIIEIARRSTTHVLGLVKLRSYAKSDDEIWFEEWRNPLQQDVEVKDASKFVSSLQESLVAKKPPLVYVDKISSGFLFWEPAIKAYRPPQDSSLQIVWESQSRPALQKIESLILEPSYFSRLLSLWSQEADAKGAFSTDINLRSDNMLYMKTLAKMFEEKILEKLLPELEPLLSDSNRFSQRAAAEALAGVLRGSKHWLESTRKILWDWFMPRVPGISAQIKPDTVSLWEMFFKYVLERFDPNRNRALVDWILSLSLEFHSDSAFAMSKTLSLFATLVNEMGIRFAGLSDRYINLLFDNAHTGYAEIRSGIAQALHLLMICEWNTCYPSLNAFLTACENEDDPLRIRHAKYLGRIMRFAEKLPVWRLERLPPPRVSQSQFDKVSLTLLSWIWTVGHSSEASMMFAYIMPLLPEILRMTELNDNRELMMYSSGVLFILSAVTPPHEYVEKIVDQCLSAIKDSLSYKIRLVGLPMLTLFFFRNLVGVSDACAERVMEIVISCLADENVEVREVAKKVLSGLLRCSQRRQILPLRDRFVATVRKTKLPGRQEPGYADALRTLHSAILGVCALMESFPYNIEPWMPPLTEVLAPHASDPPPISTTIRKTASEFKKDTWHVDQLLFNEDQLQDLSTMLIGTSYYA</sequence>
<feature type="domain" description="Proteasome activator Blm10 middle HEAT repeats region" evidence="11">
    <location>
        <begin position="392"/>
        <end position="910"/>
    </location>
</feature>
<feature type="region of interest" description="Disordered" evidence="9">
    <location>
        <begin position="333"/>
        <end position="378"/>
    </location>
</feature>
<keyword evidence="8" id="KW-0539">Nucleus</keyword>
<feature type="domain" description="Proteasome activator complex subunit 4-like HEAT repeat-like" evidence="12">
    <location>
        <begin position="1301"/>
        <end position="1503"/>
    </location>
</feature>
<dbReference type="GO" id="GO:0016504">
    <property type="term" value="F:peptidase activator activity"/>
    <property type="evidence" value="ECO:0007669"/>
    <property type="project" value="InterPro"/>
</dbReference>
<evidence type="ECO:0000259" key="11">
    <source>
        <dbReference type="Pfam" id="PF16507"/>
    </source>
</evidence>
<keyword evidence="4" id="KW-0963">Cytoplasm</keyword>
<dbReference type="InterPro" id="IPR016024">
    <property type="entry name" value="ARM-type_fold"/>
</dbReference>
<proteinExistence type="inferred from homology"/>
<dbReference type="InterPro" id="IPR035309">
    <property type="entry name" value="PSME4"/>
</dbReference>
<dbReference type="EMBL" id="LNZH02000211">
    <property type="protein sequence ID" value="OCB85216.1"/>
    <property type="molecule type" value="Genomic_DNA"/>
</dbReference>
<dbReference type="GO" id="GO:0010499">
    <property type="term" value="P:proteasomal ubiquitin-independent protein catabolic process"/>
    <property type="evidence" value="ECO:0007669"/>
    <property type="project" value="TreeGrafter"/>
</dbReference>
<feature type="compositionally biased region" description="Acidic residues" evidence="9">
    <location>
        <begin position="46"/>
        <end position="57"/>
    </location>
</feature>
<keyword evidence="5" id="KW-0677">Repeat</keyword>
<comment type="caution">
    <text evidence="13">The sequence shown here is derived from an EMBL/GenBank/DDBJ whole genome shotgun (WGS) entry which is preliminary data.</text>
</comment>
<protein>
    <recommendedName>
        <fullName evidence="15">ARM repeat-containing protein</fullName>
    </recommendedName>
</protein>
<dbReference type="Gene3D" id="1.25.10.10">
    <property type="entry name" value="Leucine-rich Repeat Variant"/>
    <property type="match status" value="1"/>
</dbReference>
<evidence type="ECO:0000256" key="7">
    <source>
        <dbReference type="ARBA" id="ARBA00023204"/>
    </source>
</evidence>
<evidence type="ECO:0000313" key="13">
    <source>
        <dbReference type="EMBL" id="OCB85216.1"/>
    </source>
</evidence>
<evidence type="ECO:0000256" key="2">
    <source>
        <dbReference type="ARBA" id="ARBA00004496"/>
    </source>
</evidence>
<dbReference type="Pfam" id="PF11919">
    <property type="entry name" value="PSME4_C"/>
    <property type="match status" value="1"/>
</dbReference>
<dbReference type="OrthoDB" id="17907at2759"/>
<organism evidence="13 14">
    <name type="scientific">Sanghuangporus baumii</name>
    <name type="common">Phellinus baumii</name>
    <dbReference type="NCBI Taxonomy" id="108892"/>
    <lineage>
        <taxon>Eukaryota</taxon>
        <taxon>Fungi</taxon>
        <taxon>Dikarya</taxon>
        <taxon>Basidiomycota</taxon>
        <taxon>Agaricomycotina</taxon>
        <taxon>Agaricomycetes</taxon>
        <taxon>Hymenochaetales</taxon>
        <taxon>Hymenochaetaceae</taxon>
        <taxon>Sanghuangporus</taxon>
    </lineage>
</organism>
<dbReference type="InterPro" id="IPR032430">
    <property type="entry name" value="Blm10_mid"/>
</dbReference>
<comment type="subcellular location">
    <subcellularLocation>
        <location evidence="2">Cytoplasm</location>
    </subcellularLocation>
    <subcellularLocation>
        <location evidence="1">Nucleus speckle</location>
    </subcellularLocation>
</comment>
<feature type="region of interest" description="Disordered" evidence="9">
    <location>
        <begin position="33"/>
        <end position="58"/>
    </location>
</feature>
<dbReference type="GO" id="GO:0070628">
    <property type="term" value="F:proteasome binding"/>
    <property type="evidence" value="ECO:0007669"/>
    <property type="project" value="InterPro"/>
</dbReference>
<dbReference type="InterPro" id="IPR055455">
    <property type="entry name" value="HEAT_PSME4"/>
</dbReference>
<evidence type="ECO:0008006" key="15">
    <source>
        <dbReference type="Google" id="ProtNLM"/>
    </source>
</evidence>
<evidence type="ECO:0000259" key="10">
    <source>
        <dbReference type="Pfam" id="PF11919"/>
    </source>
</evidence>
<evidence type="ECO:0000256" key="5">
    <source>
        <dbReference type="ARBA" id="ARBA00022737"/>
    </source>
</evidence>
<evidence type="ECO:0000313" key="14">
    <source>
        <dbReference type="Proteomes" id="UP000757232"/>
    </source>
</evidence>
<dbReference type="Pfam" id="PF23096">
    <property type="entry name" value="HEAT_PSME4"/>
    <property type="match status" value="1"/>
</dbReference>
<name>A0A9Q5N4M5_SANBA</name>
<dbReference type="PANTHER" id="PTHR32170">
    <property type="entry name" value="PROTEASOME ACTIVATOR COMPLEX SUBUNIT 4"/>
    <property type="match status" value="1"/>
</dbReference>
<keyword evidence="14" id="KW-1185">Reference proteome</keyword>
<evidence type="ECO:0000256" key="6">
    <source>
        <dbReference type="ARBA" id="ARBA00022763"/>
    </source>
</evidence>
<dbReference type="PANTHER" id="PTHR32170:SF3">
    <property type="entry name" value="PROTEASOME ACTIVATOR COMPLEX SUBUNIT 4"/>
    <property type="match status" value="1"/>
</dbReference>
<dbReference type="Proteomes" id="UP000757232">
    <property type="component" value="Unassembled WGS sequence"/>
</dbReference>